<dbReference type="STRING" id="471514.AN477_17590"/>
<protein>
    <submittedName>
        <fullName evidence="5">2-oxoisovalerate dehydrogenase</fullName>
    </submittedName>
</protein>
<dbReference type="Pfam" id="PF02779">
    <property type="entry name" value="Transket_pyr"/>
    <property type="match status" value="1"/>
</dbReference>
<evidence type="ECO:0000256" key="3">
    <source>
        <dbReference type="ARBA" id="ARBA00023052"/>
    </source>
</evidence>
<feature type="domain" description="Transketolase-like pyrimidine-binding" evidence="4">
    <location>
        <begin position="4"/>
        <end position="179"/>
    </location>
</feature>
<dbReference type="PANTHER" id="PTHR43257:SF2">
    <property type="entry name" value="PYRUVATE DEHYDROGENASE E1 COMPONENT SUBUNIT BETA"/>
    <property type="match status" value="1"/>
</dbReference>
<dbReference type="SUPFAM" id="SSF52922">
    <property type="entry name" value="TK C-terminal domain-like"/>
    <property type="match status" value="1"/>
</dbReference>
<evidence type="ECO:0000256" key="1">
    <source>
        <dbReference type="ARBA" id="ARBA00001964"/>
    </source>
</evidence>
<evidence type="ECO:0000313" key="5">
    <source>
        <dbReference type="EMBL" id="KPV42415.1"/>
    </source>
</evidence>
<dbReference type="FunFam" id="3.40.50.920:FF:000001">
    <property type="entry name" value="Pyruvate dehydrogenase E1 beta subunit"/>
    <property type="match status" value="1"/>
</dbReference>
<dbReference type="InterPro" id="IPR009014">
    <property type="entry name" value="Transketo_C/PFOR_II"/>
</dbReference>
<sequence length="327" mass="35010">MAMMNIIEAINDALKMEMARDERVIVFGEDVGRAGGVFRATDGLQAAFGERRVVDTPLAESAIIGAAVGMAARGLRPVAEIQFLGFIYEAMDQLASQAARMRFRSAGTVTLPMVVRAPYGGGVRTPELHSDSLEGIFLHSPGLKVVMPSNPYDAKGLLLAAIRDPDPVLYFEPMKLYRYRKDEVPEGDYTVEIGKANVVVEGTDLTLITWGPTVPLSVGVAQKFAAEHGVSIEVIDLRTIVPLDVETILASVSKTGRALIVHEAVKGGGVGAEISALISEQALFSLEAPVLRVAGYDTPYPVGAVEDDWLPNATRIAGAIQEIMSYA</sequence>
<dbReference type="EMBL" id="LJCO01000077">
    <property type="protein sequence ID" value="KPV42415.1"/>
    <property type="molecule type" value="Genomic_DNA"/>
</dbReference>
<evidence type="ECO:0000256" key="2">
    <source>
        <dbReference type="ARBA" id="ARBA00023002"/>
    </source>
</evidence>
<keyword evidence="2" id="KW-0560">Oxidoreductase</keyword>
<proteinExistence type="predicted"/>
<dbReference type="CDD" id="cd07036">
    <property type="entry name" value="TPP_PYR_E1-PDHc-beta_like"/>
    <property type="match status" value="1"/>
</dbReference>
<evidence type="ECO:0000313" key="6">
    <source>
        <dbReference type="Proteomes" id="UP000050482"/>
    </source>
</evidence>
<accession>A0A0P9CAJ3</accession>
<evidence type="ECO:0000259" key="4">
    <source>
        <dbReference type="SMART" id="SM00861"/>
    </source>
</evidence>
<dbReference type="Gene3D" id="3.40.50.970">
    <property type="match status" value="1"/>
</dbReference>
<dbReference type="SUPFAM" id="SSF52518">
    <property type="entry name" value="Thiamin diphosphate-binding fold (THDP-binding)"/>
    <property type="match status" value="1"/>
</dbReference>
<dbReference type="FunFam" id="3.40.50.970:FF:000001">
    <property type="entry name" value="Pyruvate dehydrogenase E1 beta subunit"/>
    <property type="match status" value="1"/>
</dbReference>
<reference evidence="5 6" key="1">
    <citation type="submission" date="2015-09" db="EMBL/GenBank/DDBJ databases">
        <title>Draft genome sequence of Alicyclobacillus ferrooxydans DSM 22381.</title>
        <authorList>
            <person name="Hemp J."/>
        </authorList>
    </citation>
    <scope>NUCLEOTIDE SEQUENCE [LARGE SCALE GENOMIC DNA]</scope>
    <source>
        <strain evidence="5 6">TC-34</strain>
    </source>
</reference>
<dbReference type="InterPro" id="IPR029061">
    <property type="entry name" value="THDP-binding"/>
</dbReference>
<dbReference type="Gene3D" id="3.40.50.920">
    <property type="match status" value="1"/>
</dbReference>
<comment type="caution">
    <text evidence="5">The sequence shown here is derived from an EMBL/GenBank/DDBJ whole genome shotgun (WGS) entry which is preliminary data.</text>
</comment>
<dbReference type="PATRIC" id="fig|471514.4.peg.4987"/>
<dbReference type="PANTHER" id="PTHR43257">
    <property type="entry name" value="PYRUVATE DEHYDROGENASE E1 COMPONENT BETA SUBUNIT"/>
    <property type="match status" value="1"/>
</dbReference>
<name>A0A0P9CAJ3_9BACL</name>
<dbReference type="InterPro" id="IPR033248">
    <property type="entry name" value="Transketolase_C"/>
</dbReference>
<dbReference type="InterPro" id="IPR005475">
    <property type="entry name" value="Transketolase-like_Pyr-bd"/>
</dbReference>
<comment type="cofactor">
    <cofactor evidence="1">
        <name>thiamine diphosphate</name>
        <dbReference type="ChEBI" id="CHEBI:58937"/>
    </cofactor>
</comment>
<dbReference type="GO" id="GO:0016491">
    <property type="term" value="F:oxidoreductase activity"/>
    <property type="evidence" value="ECO:0007669"/>
    <property type="project" value="UniProtKB-KW"/>
</dbReference>
<organism evidence="5 6">
    <name type="scientific">Alicyclobacillus ferrooxydans</name>
    <dbReference type="NCBI Taxonomy" id="471514"/>
    <lineage>
        <taxon>Bacteria</taxon>
        <taxon>Bacillati</taxon>
        <taxon>Bacillota</taxon>
        <taxon>Bacilli</taxon>
        <taxon>Bacillales</taxon>
        <taxon>Alicyclobacillaceae</taxon>
        <taxon>Alicyclobacillus</taxon>
    </lineage>
</organism>
<gene>
    <name evidence="5" type="ORF">AN477_17590</name>
</gene>
<dbReference type="SMART" id="SM00861">
    <property type="entry name" value="Transket_pyr"/>
    <property type="match status" value="1"/>
</dbReference>
<dbReference type="Proteomes" id="UP000050482">
    <property type="component" value="Unassembled WGS sequence"/>
</dbReference>
<keyword evidence="6" id="KW-1185">Reference proteome</keyword>
<dbReference type="RefSeq" id="WP_054970483.1">
    <property type="nucleotide sequence ID" value="NZ_LJCO01000077.1"/>
</dbReference>
<dbReference type="AlphaFoldDB" id="A0A0P9CAJ3"/>
<dbReference type="Pfam" id="PF02780">
    <property type="entry name" value="Transketolase_C"/>
    <property type="match status" value="1"/>
</dbReference>
<dbReference type="OrthoDB" id="9771835at2"/>
<keyword evidence="3" id="KW-0786">Thiamine pyrophosphate</keyword>